<comment type="subcellular location">
    <subcellularLocation>
        <location evidence="1">Cell membrane</location>
        <topology evidence="1">Multi-pass membrane protein</topology>
    </subcellularLocation>
</comment>
<feature type="transmembrane region" description="Helical" evidence="8">
    <location>
        <begin position="219"/>
        <end position="238"/>
    </location>
</feature>
<dbReference type="RefSeq" id="WP_166395666.1">
    <property type="nucleotide sequence ID" value="NZ_CP045121.1"/>
</dbReference>
<keyword evidence="7 8" id="KW-0472">Membrane</keyword>
<dbReference type="Proteomes" id="UP000502706">
    <property type="component" value="Chromosome"/>
</dbReference>
<keyword evidence="6 8" id="KW-1133">Transmembrane helix</keyword>
<evidence type="ECO:0000256" key="5">
    <source>
        <dbReference type="ARBA" id="ARBA00022692"/>
    </source>
</evidence>
<comment type="similarity">
    <text evidence="2">Belongs to the AzlC family.</text>
</comment>
<accession>A0A6G8PU14</accession>
<keyword evidence="4" id="KW-1003">Cell membrane</keyword>
<sequence length="245" mass="24229">MSPEGSPGFAAGLGASVPVVIGYVPAALAFGVAAKGAGLGTTEALLMSLVVYSGASQFAIVGLVAAGVPWLVTAATALVLGLRHVIYGPSLAPYLRDLTPRRSALAAFGLTDEVFAVAASSLPQRPAGLGWLLGLELGAYASWALGSLLGAAAGDALVEVLPILAPALSFALPALFVALLVPMLRAPARGAGRPIAATVLAAGAVATALHVAGFQAWSIPAAGVAGPAAGLLLSRALADRGRDRR</sequence>
<evidence type="ECO:0000313" key="10">
    <source>
        <dbReference type="Proteomes" id="UP000502706"/>
    </source>
</evidence>
<evidence type="ECO:0000256" key="7">
    <source>
        <dbReference type="ARBA" id="ARBA00023136"/>
    </source>
</evidence>
<dbReference type="EMBL" id="CP045121">
    <property type="protein sequence ID" value="QIN77989.1"/>
    <property type="molecule type" value="Genomic_DNA"/>
</dbReference>
<evidence type="ECO:0000256" key="3">
    <source>
        <dbReference type="ARBA" id="ARBA00022448"/>
    </source>
</evidence>
<evidence type="ECO:0000256" key="2">
    <source>
        <dbReference type="ARBA" id="ARBA00010735"/>
    </source>
</evidence>
<dbReference type="GO" id="GO:0005886">
    <property type="term" value="C:plasma membrane"/>
    <property type="evidence" value="ECO:0007669"/>
    <property type="project" value="UniProtKB-SubCell"/>
</dbReference>
<dbReference type="InterPro" id="IPR011606">
    <property type="entry name" value="Brnchd-chn_aa_trnsp_permease"/>
</dbReference>
<evidence type="ECO:0000256" key="8">
    <source>
        <dbReference type="SAM" id="Phobius"/>
    </source>
</evidence>
<keyword evidence="10" id="KW-1185">Reference proteome</keyword>
<name>A0A6G8PU14_9ACTN</name>
<evidence type="ECO:0000256" key="4">
    <source>
        <dbReference type="ARBA" id="ARBA00022475"/>
    </source>
</evidence>
<evidence type="ECO:0000313" key="9">
    <source>
        <dbReference type="EMBL" id="QIN77989.1"/>
    </source>
</evidence>
<organism evidence="9 10">
    <name type="scientific">Rubrobacter marinus</name>
    <dbReference type="NCBI Taxonomy" id="2653852"/>
    <lineage>
        <taxon>Bacteria</taxon>
        <taxon>Bacillati</taxon>
        <taxon>Actinomycetota</taxon>
        <taxon>Rubrobacteria</taxon>
        <taxon>Rubrobacterales</taxon>
        <taxon>Rubrobacteraceae</taxon>
        <taxon>Rubrobacter</taxon>
    </lineage>
</organism>
<reference evidence="9 10" key="1">
    <citation type="submission" date="2019-10" db="EMBL/GenBank/DDBJ databases">
        <title>Rubrobacter sp nov SCSIO 52915 isolated from a deep-sea sediment in the South China Sea.</title>
        <authorList>
            <person name="Chen R.W."/>
        </authorList>
    </citation>
    <scope>NUCLEOTIDE SEQUENCE [LARGE SCALE GENOMIC DNA]</scope>
    <source>
        <strain evidence="9 10">SCSIO 52915</strain>
    </source>
</reference>
<protein>
    <submittedName>
        <fullName evidence="9">Branched-chain amino acid ABC transporter permease</fullName>
    </submittedName>
</protein>
<evidence type="ECO:0000256" key="1">
    <source>
        <dbReference type="ARBA" id="ARBA00004651"/>
    </source>
</evidence>
<evidence type="ECO:0000256" key="6">
    <source>
        <dbReference type="ARBA" id="ARBA00022989"/>
    </source>
</evidence>
<gene>
    <name evidence="9" type="ORF">GBA65_05050</name>
</gene>
<keyword evidence="5 8" id="KW-0812">Transmembrane</keyword>
<dbReference type="Pfam" id="PF03591">
    <property type="entry name" value="AzlC"/>
    <property type="match status" value="1"/>
</dbReference>
<dbReference type="AlphaFoldDB" id="A0A6G8PU14"/>
<proteinExistence type="inferred from homology"/>
<feature type="transmembrane region" description="Helical" evidence="8">
    <location>
        <begin position="58"/>
        <end position="82"/>
    </location>
</feature>
<feature type="transmembrane region" description="Helical" evidence="8">
    <location>
        <begin position="129"/>
        <end position="151"/>
    </location>
</feature>
<dbReference type="PANTHER" id="PTHR34979">
    <property type="entry name" value="INNER MEMBRANE PROTEIN YGAZ"/>
    <property type="match status" value="1"/>
</dbReference>
<feature type="transmembrane region" description="Helical" evidence="8">
    <location>
        <begin position="20"/>
        <end position="46"/>
    </location>
</feature>
<feature type="transmembrane region" description="Helical" evidence="8">
    <location>
        <begin position="195"/>
        <end position="213"/>
    </location>
</feature>
<keyword evidence="3" id="KW-0813">Transport</keyword>
<dbReference type="PANTHER" id="PTHR34979:SF1">
    <property type="entry name" value="INNER MEMBRANE PROTEIN YGAZ"/>
    <property type="match status" value="1"/>
</dbReference>
<feature type="transmembrane region" description="Helical" evidence="8">
    <location>
        <begin position="163"/>
        <end position="183"/>
    </location>
</feature>
<dbReference type="KEGG" id="rmar:GBA65_05050"/>
<dbReference type="GO" id="GO:1903785">
    <property type="term" value="P:L-valine transmembrane transport"/>
    <property type="evidence" value="ECO:0007669"/>
    <property type="project" value="TreeGrafter"/>
</dbReference>